<protein>
    <submittedName>
        <fullName evidence="1">Uncharacterized protein</fullName>
    </submittedName>
</protein>
<organism evidence="1 2">
    <name type="scientific">Gardnerella vaginalis</name>
    <dbReference type="NCBI Taxonomy" id="2702"/>
    <lineage>
        <taxon>Bacteria</taxon>
        <taxon>Bacillati</taxon>
        <taxon>Actinomycetota</taxon>
        <taxon>Actinomycetes</taxon>
        <taxon>Bifidobacteriales</taxon>
        <taxon>Bifidobacteriaceae</taxon>
        <taxon>Gardnerella</taxon>
    </lineage>
</organism>
<comment type="caution">
    <text evidence="1">The sequence shown here is derived from an EMBL/GenBank/DDBJ whole genome shotgun (WGS) entry which is preliminary data.</text>
</comment>
<evidence type="ECO:0000313" key="1">
    <source>
        <dbReference type="EMBL" id="KXA20034.1"/>
    </source>
</evidence>
<accession>A0A133NUS2</accession>
<reference evidence="1 2" key="1">
    <citation type="submission" date="2016-01" db="EMBL/GenBank/DDBJ databases">
        <authorList>
            <person name="Oliw E.H."/>
        </authorList>
    </citation>
    <scope>NUCLEOTIDE SEQUENCE [LARGE SCALE GENOMIC DNA]</scope>
    <source>
        <strain evidence="1 2">PSS_7772B</strain>
    </source>
</reference>
<sequence>MGRLFTQNSDLYFDMHATAALLTPKRVSVCYSAQLKLLKIQSLGHQ</sequence>
<dbReference type="PATRIC" id="fig|2702.100.peg.853"/>
<dbReference type="EMBL" id="LRQB01000053">
    <property type="protein sequence ID" value="KXA20034.1"/>
    <property type="molecule type" value="Genomic_DNA"/>
</dbReference>
<gene>
    <name evidence="1" type="ORF">HMPREF3208_00873</name>
</gene>
<dbReference type="AlphaFoldDB" id="A0A133NUS2"/>
<proteinExistence type="predicted"/>
<evidence type="ECO:0000313" key="2">
    <source>
        <dbReference type="Proteomes" id="UP000070687"/>
    </source>
</evidence>
<name>A0A133NUS2_GARVA</name>
<dbReference type="Proteomes" id="UP000070687">
    <property type="component" value="Unassembled WGS sequence"/>
</dbReference>